<dbReference type="eggNOG" id="arCOG02174">
    <property type="taxonomic scope" value="Archaea"/>
</dbReference>
<evidence type="ECO:0000256" key="5">
    <source>
        <dbReference type="ARBA" id="ARBA00023136"/>
    </source>
</evidence>
<feature type="transmembrane region" description="Helical" evidence="6">
    <location>
        <begin position="264"/>
        <end position="282"/>
    </location>
</feature>
<dbReference type="InterPro" id="IPR000731">
    <property type="entry name" value="SSD"/>
</dbReference>
<evidence type="ECO:0000256" key="1">
    <source>
        <dbReference type="ARBA" id="ARBA00004651"/>
    </source>
</evidence>
<proteinExistence type="predicted"/>
<comment type="subcellular location">
    <subcellularLocation>
        <location evidence="1">Cell membrane</location>
        <topology evidence="1">Multi-pass membrane protein</topology>
    </subcellularLocation>
</comment>
<evidence type="ECO:0000259" key="7">
    <source>
        <dbReference type="PROSITE" id="PS50156"/>
    </source>
</evidence>
<keyword evidence="5 6" id="KW-0472">Membrane</keyword>
<dbReference type="PANTHER" id="PTHR33406">
    <property type="entry name" value="MEMBRANE PROTEIN MJ1562-RELATED"/>
    <property type="match status" value="1"/>
</dbReference>
<feature type="transmembrane region" description="Helical" evidence="6">
    <location>
        <begin position="344"/>
        <end position="363"/>
    </location>
</feature>
<gene>
    <name evidence="8" type="ordered locus">Maeo_1297</name>
</gene>
<dbReference type="Gene3D" id="1.20.1640.10">
    <property type="entry name" value="Multidrug efflux transporter AcrB transmembrane domain"/>
    <property type="match status" value="1"/>
</dbReference>
<evidence type="ECO:0000256" key="4">
    <source>
        <dbReference type="ARBA" id="ARBA00022989"/>
    </source>
</evidence>
<dbReference type="KEGG" id="mae:Maeo_1297"/>
<dbReference type="EMBL" id="CP000743">
    <property type="protein sequence ID" value="ABR56873.1"/>
    <property type="molecule type" value="Genomic_DNA"/>
</dbReference>
<dbReference type="AlphaFoldDB" id="A6UWK1"/>
<dbReference type="HOGENOM" id="CLU_060248_0_0_2"/>
<sequence>MIKKMLKKTAKFSEKKPYLTVLIIIVLTIFAGISATNVKSQTAFDKMLPQDDPVIISFNEVKDEFGGGNVVIVAIKLKDSDNSNKVDDIRDPRVFELVKYLKDTFEDSDYITRVSTPTDTIVNENNGIIPNDIETVKEIYKNLPDDKKRGMYNNDFSMITINLDSDSGDSKAIMKEVYDRLEGAPVPEGVEIIPTGSPAMGDLMGKLMGISQAYTTGLGLIGVLIVLFLYFKKPLSATMPLIPILISVVWTGGAMGLFGIPLDMATAGMGSLLLGMGIDYGIHLMHRYNEERKYGKNIGDALEIAVVSTGSAVFATTATTIAGFTALTFAPLPMMANLGKVCGLGIFFCMVAVMTLLPALIVIEEKYILPAIRKMASTEN</sequence>
<evidence type="ECO:0000313" key="8">
    <source>
        <dbReference type="EMBL" id="ABR56873.1"/>
    </source>
</evidence>
<reference evidence="8" key="1">
    <citation type="submission" date="2007-06" db="EMBL/GenBank/DDBJ databases">
        <title>Complete sequence of Methanococcus aeolicus Nankai-3.</title>
        <authorList>
            <consortium name="US DOE Joint Genome Institute"/>
            <person name="Copeland A."/>
            <person name="Lucas S."/>
            <person name="Lapidus A."/>
            <person name="Barry K."/>
            <person name="Glavina del Rio T."/>
            <person name="Dalin E."/>
            <person name="Tice H."/>
            <person name="Pitluck S."/>
            <person name="Chain P."/>
            <person name="Malfatti S."/>
            <person name="Shin M."/>
            <person name="Vergez L."/>
            <person name="Schmutz J."/>
            <person name="Larimer F."/>
            <person name="Land M."/>
            <person name="Hauser L."/>
            <person name="Kyrpides N."/>
            <person name="Lykidis A."/>
            <person name="Sieprawska-Lupa M."/>
            <person name="Whitman W.B."/>
            <person name="Richardson P."/>
        </authorList>
    </citation>
    <scope>NUCLEOTIDE SEQUENCE [LARGE SCALE GENOMIC DNA]</scope>
    <source>
        <strain evidence="8">Nankai-3</strain>
    </source>
</reference>
<dbReference type="Pfam" id="PF03176">
    <property type="entry name" value="MMPL"/>
    <property type="match status" value="1"/>
</dbReference>
<dbReference type="STRING" id="419665.Maeo_1297"/>
<dbReference type="GeneID" id="5327300"/>
<feature type="transmembrane region" description="Helical" evidence="6">
    <location>
        <begin position="213"/>
        <end position="231"/>
    </location>
</feature>
<dbReference type="InterPro" id="IPR004869">
    <property type="entry name" value="MMPL_dom"/>
</dbReference>
<feature type="transmembrane region" description="Helical" evidence="6">
    <location>
        <begin position="238"/>
        <end position="258"/>
    </location>
</feature>
<dbReference type="Proteomes" id="UP000001106">
    <property type="component" value="Chromosome"/>
</dbReference>
<dbReference type="InterPro" id="IPR050545">
    <property type="entry name" value="Mycobact_MmpL"/>
</dbReference>
<dbReference type="RefSeq" id="WP_011974005.1">
    <property type="nucleotide sequence ID" value="NC_009635.1"/>
</dbReference>
<dbReference type="GO" id="GO:0005886">
    <property type="term" value="C:plasma membrane"/>
    <property type="evidence" value="ECO:0007669"/>
    <property type="project" value="UniProtKB-SubCell"/>
</dbReference>
<organism evidence="8 9">
    <name type="scientific">Methanococcus aeolicus (strain ATCC BAA-1280 / DSM 17508 / OCM 812 / Nankai-3)</name>
    <dbReference type="NCBI Taxonomy" id="419665"/>
    <lineage>
        <taxon>Archaea</taxon>
        <taxon>Methanobacteriati</taxon>
        <taxon>Methanobacteriota</taxon>
        <taxon>Methanomada group</taxon>
        <taxon>Methanococci</taxon>
        <taxon>Methanococcales</taxon>
        <taxon>Methanococcaceae</taxon>
        <taxon>Methanococcus</taxon>
    </lineage>
</organism>
<evidence type="ECO:0000256" key="6">
    <source>
        <dbReference type="SAM" id="Phobius"/>
    </source>
</evidence>
<evidence type="ECO:0000313" key="9">
    <source>
        <dbReference type="Proteomes" id="UP000001106"/>
    </source>
</evidence>
<accession>A6UWK1</accession>
<evidence type="ECO:0000256" key="2">
    <source>
        <dbReference type="ARBA" id="ARBA00022475"/>
    </source>
</evidence>
<keyword evidence="9" id="KW-1185">Reference proteome</keyword>
<feature type="transmembrane region" description="Helical" evidence="6">
    <location>
        <begin position="302"/>
        <end position="324"/>
    </location>
</feature>
<dbReference type="PANTHER" id="PTHR33406:SF13">
    <property type="entry name" value="MEMBRANE PROTEIN YDFJ"/>
    <property type="match status" value="1"/>
</dbReference>
<keyword evidence="3 6" id="KW-0812">Transmembrane</keyword>
<name>A6UWK1_META3</name>
<keyword evidence="4 6" id="KW-1133">Transmembrane helix</keyword>
<feature type="domain" description="SSD" evidence="7">
    <location>
        <begin position="241"/>
        <end position="363"/>
    </location>
</feature>
<keyword evidence="2" id="KW-1003">Cell membrane</keyword>
<dbReference type="SUPFAM" id="SSF82866">
    <property type="entry name" value="Multidrug efflux transporter AcrB transmembrane domain"/>
    <property type="match status" value="1"/>
</dbReference>
<dbReference type="OrthoDB" id="42357at2157"/>
<protein>
    <recommendedName>
        <fullName evidence="7">SSD domain-containing protein</fullName>
    </recommendedName>
</protein>
<evidence type="ECO:0000256" key="3">
    <source>
        <dbReference type="ARBA" id="ARBA00022692"/>
    </source>
</evidence>
<dbReference type="PROSITE" id="PS50156">
    <property type="entry name" value="SSD"/>
    <property type="match status" value="1"/>
</dbReference>